<dbReference type="InterPro" id="IPR034079">
    <property type="entry name" value="R3H_KhpB"/>
</dbReference>
<dbReference type="InterPro" id="IPR001374">
    <property type="entry name" value="R3H_dom"/>
</dbReference>
<dbReference type="GO" id="GO:0003723">
    <property type="term" value="F:RNA binding"/>
    <property type="evidence" value="ECO:0007669"/>
    <property type="project" value="InterPro"/>
</dbReference>
<reference evidence="2 3" key="1">
    <citation type="submission" date="2017-09" db="EMBL/GenBank/DDBJ databases">
        <title>Depth-based differentiation of microbial function through sediment-hosted aquifers and enrichment of novel symbionts in the deep terrestrial subsurface.</title>
        <authorList>
            <person name="Probst A.J."/>
            <person name="Ladd B."/>
            <person name="Jarett J.K."/>
            <person name="Geller-Mcgrath D.E."/>
            <person name="Sieber C.M."/>
            <person name="Emerson J.B."/>
            <person name="Anantharaman K."/>
            <person name="Thomas B.C."/>
            <person name="Malmstrom R."/>
            <person name="Stieglmeier M."/>
            <person name="Klingl A."/>
            <person name="Woyke T."/>
            <person name="Ryan C.M."/>
            <person name="Banfield J.F."/>
        </authorList>
    </citation>
    <scope>NUCLEOTIDE SEQUENCE [LARGE SCALE GENOMIC DNA]</scope>
    <source>
        <strain evidence="2">CG11_big_fil_rev_8_21_14_0_20_43_10</strain>
    </source>
</reference>
<evidence type="ECO:0000313" key="2">
    <source>
        <dbReference type="EMBL" id="PIR26519.1"/>
    </source>
</evidence>
<accession>A0A2H0PWU6</accession>
<dbReference type="SUPFAM" id="SSF82708">
    <property type="entry name" value="R3H domain"/>
    <property type="match status" value="1"/>
</dbReference>
<dbReference type="InterPro" id="IPR036867">
    <property type="entry name" value="R3H_dom_sf"/>
</dbReference>
<gene>
    <name evidence="2" type="ORF">COV41_01265</name>
</gene>
<dbReference type="CDD" id="cd02644">
    <property type="entry name" value="R3H_jag"/>
    <property type="match status" value="1"/>
</dbReference>
<sequence>MDMQELLQTFCAELFRRARFECKSVEVRKDGLNGFRVDISLPEAGLAIGPDGEHLRAWQEILEQYIAHTVHTFTPVTIDINNYRWQAEQQLRELAHRAAKEAIFTRQPVKLPAMNGYERRIVHTELALRPDINTESEGEDPNRRVVVKPLI</sequence>
<dbReference type="EMBL" id="PCXE01000020">
    <property type="protein sequence ID" value="PIR26519.1"/>
    <property type="molecule type" value="Genomic_DNA"/>
</dbReference>
<proteinExistence type="predicted"/>
<protein>
    <recommendedName>
        <fullName evidence="1">R3H domain-containing protein</fullName>
    </recommendedName>
</protein>
<feature type="domain" description="R3H" evidence="1">
    <location>
        <begin position="85"/>
        <end position="151"/>
    </location>
</feature>
<dbReference type="InterPro" id="IPR039247">
    <property type="entry name" value="KhpB"/>
</dbReference>
<name>A0A2H0PWU6_9BACT</name>
<dbReference type="AlphaFoldDB" id="A0A2H0PWU6"/>
<dbReference type="PROSITE" id="PS51061">
    <property type="entry name" value="R3H"/>
    <property type="match status" value="1"/>
</dbReference>
<dbReference type="Pfam" id="PF01424">
    <property type="entry name" value="R3H"/>
    <property type="match status" value="1"/>
</dbReference>
<dbReference type="InterPro" id="IPR015946">
    <property type="entry name" value="KH_dom-like_a/b"/>
</dbReference>
<dbReference type="Gene3D" id="3.30.300.20">
    <property type="match status" value="1"/>
</dbReference>
<evidence type="ECO:0000259" key="1">
    <source>
        <dbReference type="PROSITE" id="PS51061"/>
    </source>
</evidence>
<evidence type="ECO:0000313" key="3">
    <source>
        <dbReference type="Proteomes" id="UP000236846"/>
    </source>
</evidence>
<comment type="caution">
    <text evidence="2">The sequence shown here is derived from an EMBL/GenBank/DDBJ whole genome shotgun (WGS) entry which is preliminary data.</text>
</comment>
<organism evidence="2 3">
    <name type="scientific">Candidatus Brennerbacteria bacterium CG11_big_fil_rev_8_21_14_0_20_43_10</name>
    <dbReference type="NCBI Taxonomy" id="1974523"/>
    <lineage>
        <taxon>Bacteria</taxon>
        <taxon>Candidatus Brenneribacteriota</taxon>
    </lineage>
</organism>
<dbReference type="Gene3D" id="3.30.1370.50">
    <property type="entry name" value="R3H-like domain"/>
    <property type="match status" value="1"/>
</dbReference>
<dbReference type="Proteomes" id="UP000236846">
    <property type="component" value="Unassembled WGS sequence"/>
</dbReference>
<dbReference type="PANTHER" id="PTHR35800:SF1">
    <property type="entry name" value="RNA-BINDING PROTEIN KHPB"/>
    <property type="match status" value="1"/>
</dbReference>
<dbReference type="SMART" id="SM00393">
    <property type="entry name" value="R3H"/>
    <property type="match status" value="1"/>
</dbReference>
<dbReference type="PANTHER" id="PTHR35800">
    <property type="entry name" value="PROTEIN JAG"/>
    <property type="match status" value="1"/>
</dbReference>